<dbReference type="Proteomes" id="UP000182961">
    <property type="component" value="Unassembled WGS sequence"/>
</dbReference>
<feature type="domain" description="YokE-like PH" evidence="3">
    <location>
        <begin position="99"/>
        <end position="189"/>
    </location>
</feature>
<evidence type="ECO:0000313" key="4">
    <source>
        <dbReference type="EMBL" id="SFN31324.1"/>
    </source>
</evidence>
<keyword evidence="5" id="KW-1185">Reference proteome</keyword>
<dbReference type="Pfam" id="PF14470">
    <property type="entry name" value="bPH_3"/>
    <property type="match status" value="1"/>
</dbReference>
<feature type="domain" description="SHOCT" evidence="2">
    <location>
        <begin position="211"/>
        <end position="238"/>
    </location>
</feature>
<evidence type="ECO:0000259" key="2">
    <source>
        <dbReference type="Pfam" id="PF09851"/>
    </source>
</evidence>
<dbReference type="Pfam" id="PF09851">
    <property type="entry name" value="SHOCT"/>
    <property type="match status" value="1"/>
</dbReference>
<evidence type="ECO:0000256" key="1">
    <source>
        <dbReference type="SAM" id="Coils"/>
    </source>
</evidence>
<evidence type="ECO:0000313" key="5">
    <source>
        <dbReference type="Proteomes" id="UP000182961"/>
    </source>
</evidence>
<reference evidence="5" key="1">
    <citation type="submission" date="2016-10" db="EMBL/GenBank/DDBJ databases">
        <authorList>
            <person name="Varghese N."/>
            <person name="Submissions S."/>
        </authorList>
    </citation>
    <scope>NUCLEOTIDE SEQUENCE [LARGE SCALE GENOMIC DNA]</scope>
    <source>
        <strain evidence="5">DSM 4002</strain>
    </source>
</reference>
<dbReference type="eggNOG" id="ENOG5032U4N">
    <property type="taxonomic scope" value="Bacteria"/>
</dbReference>
<dbReference type="Gene3D" id="2.30.29.50">
    <property type="entry name" value="Bacterial Pleckstrin homology domain"/>
    <property type="match status" value="1"/>
</dbReference>
<feature type="coiled-coil region" evidence="1">
    <location>
        <begin position="54"/>
        <end position="81"/>
    </location>
</feature>
<dbReference type="EMBL" id="FOUT01000010">
    <property type="protein sequence ID" value="SFN31324.1"/>
    <property type="molecule type" value="Genomic_DNA"/>
</dbReference>
<dbReference type="AlphaFoldDB" id="A0A1I4XZT1"/>
<sequence>MANCTLCSRELNFMNTPGFSAGKLSDGGTVCIPCFKKIIKINPITANRLKKHTLSEINDLLQEKNSRIEEIKEQIKAINLNNSSIYLGRREINELPNILASTEKIDNIAQGTYNNGQGILVSTNRRLIFIDKGIIFGLKVEDFPLDKISSIQYKTGLLLGSIKIFITGNVAKIDNVEKSSAKSFSEFVRDKLSQPKEIITSSIISEPSILDQLAKLAKLKESGILTEDEFIEQKKKLLEKL</sequence>
<proteinExistence type="predicted"/>
<dbReference type="InterPro" id="IPR039519">
    <property type="entry name" value="YokE-like_PH"/>
</dbReference>
<accession>A0A1I4XZT1</accession>
<dbReference type="InterPro" id="IPR037063">
    <property type="entry name" value="PHb_sf"/>
</dbReference>
<name>A0A1I4XZT1_9FLAO</name>
<protein>
    <submittedName>
        <fullName evidence="4">Short C-terminal domain-containing protein</fullName>
    </submittedName>
</protein>
<evidence type="ECO:0000259" key="3">
    <source>
        <dbReference type="Pfam" id="PF14470"/>
    </source>
</evidence>
<dbReference type="InterPro" id="IPR018649">
    <property type="entry name" value="SHOCT"/>
</dbReference>
<organism evidence="4 5">
    <name type="scientific">Flavobacterium succinicans</name>
    <dbReference type="NCBI Taxonomy" id="29536"/>
    <lineage>
        <taxon>Bacteria</taxon>
        <taxon>Pseudomonadati</taxon>
        <taxon>Bacteroidota</taxon>
        <taxon>Flavobacteriia</taxon>
        <taxon>Flavobacteriales</taxon>
        <taxon>Flavobacteriaceae</taxon>
        <taxon>Flavobacterium</taxon>
    </lineage>
</organism>
<keyword evidence="1" id="KW-0175">Coiled coil</keyword>
<gene>
    <name evidence="4" type="ORF">SAMN05444143_11041</name>
</gene>